<dbReference type="PROSITE" id="PS50125">
    <property type="entry name" value="GUANYLATE_CYCLASE_2"/>
    <property type="match status" value="1"/>
</dbReference>
<dbReference type="PANTHER" id="PTHR43081">
    <property type="entry name" value="ADENYLATE CYCLASE, TERMINAL-DIFFERENTIATION SPECIFIC-RELATED"/>
    <property type="match status" value="1"/>
</dbReference>
<dbReference type="CDD" id="cd07302">
    <property type="entry name" value="CHD"/>
    <property type="match status" value="1"/>
</dbReference>
<keyword evidence="3 4" id="KW-0472">Membrane</keyword>
<dbReference type="Gene3D" id="3.30.70.1230">
    <property type="entry name" value="Nucleotide cyclase"/>
    <property type="match status" value="1"/>
</dbReference>
<dbReference type="SMART" id="SM00044">
    <property type="entry name" value="CYCc"/>
    <property type="match status" value="1"/>
</dbReference>
<dbReference type="InterPro" id="IPR029787">
    <property type="entry name" value="Nucleotide_cyclase"/>
</dbReference>
<keyword evidence="8" id="KW-1185">Reference proteome</keyword>
<evidence type="ECO:0000256" key="1">
    <source>
        <dbReference type="ARBA" id="ARBA00004651"/>
    </source>
</evidence>
<protein>
    <recommendedName>
        <fullName evidence="9">Adenylate cyclase</fullName>
    </recommendedName>
</protein>
<dbReference type="Proteomes" id="UP001061361">
    <property type="component" value="Chromosome"/>
</dbReference>
<dbReference type="InterPro" id="IPR050697">
    <property type="entry name" value="Adenylyl/Guanylyl_Cyclase_3/4"/>
</dbReference>
<gene>
    <name evidence="7" type="ORF">JCM14722_19790</name>
</gene>
<dbReference type="Pfam" id="PF20970">
    <property type="entry name" value="MASE10"/>
    <property type="match status" value="1"/>
</dbReference>
<sequence length="479" mass="52860">MTQKIRTSTHYLAAMILLTVYGGQVCPLIDTLTLAHWGTLVAAAFIPMALLRMWLLPRLLNRVAIYDQPGRQFFFDLGLFLLFGSGLAVYNTVHLGFSVFESGPKVLLGFLIFGFFSGLDLALERERANGLTIIRENISPPETVRYTSLTRKFSGFALATVFLAGTVLILTVVKDVYWLTDVNFAMEGSRAQLLIVAEIGFIMLVLSGYILLIIASYTRNIRLFFGNETSVLRKVREGDLTRRVPRLTADEFGEIAGHTNIMIDGLIERDRIKNVFGKTVSPAIAGRLMDREKQGLSLGGSIQPLAILMCDIRDFTARAEGNPPEQVIEDLNRWFTEAVEATNSHGGVVDKFIGDGILALFGLDGEMDACEKAVACARDMLARLDRLNQSLDTPISVGIGIHKGEVLAGIVGSPERLEFTVVGDPVNTAARIERMTRRLDADILVSAAAHSDLPEGREWRDFGEQSFKGKSQKIRLYGL</sequence>
<dbReference type="PANTHER" id="PTHR43081:SF17">
    <property type="entry name" value="BLL5647 PROTEIN"/>
    <property type="match status" value="1"/>
</dbReference>
<accession>A0ABM8ASU7</accession>
<dbReference type="RefSeq" id="WP_264981345.1">
    <property type="nucleotide sequence ID" value="NZ_AP026708.1"/>
</dbReference>
<feature type="transmembrane region" description="Helical" evidence="4">
    <location>
        <begin position="193"/>
        <end position="215"/>
    </location>
</feature>
<feature type="transmembrane region" description="Helical" evidence="4">
    <location>
        <begin position="106"/>
        <end position="123"/>
    </location>
</feature>
<feature type="transmembrane region" description="Helical" evidence="4">
    <location>
        <begin position="12"/>
        <end position="30"/>
    </location>
</feature>
<evidence type="ECO:0000313" key="8">
    <source>
        <dbReference type="Proteomes" id="UP001061361"/>
    </source>
</evidence>
<evidence type="ECO:0000259" key="5">
    <source>
        <dbReference type="PROSITE" id="PS50125"/>
    </source>
</evidence>
<keyword evidence="4" id="KW-1133">Transmembrane helix</keyword>
<feature type="domain" description="Guanylate cyclase" evidence="5">
    <location>
        <begin position="306"/>
        <end position="433"/>
    </location>
</feature>
<evidence type="ECO:0000256" key="4">
    <source>
        <dbReference type="SAM" id="Phobius"/>
    </source>
</evidence>
<dbReference type="Pfam" id="PF00211">
    <property type="entry name" value="Guanylate_cyc"/>
    <property type="match status" value="1"/>
</dbReference>
<reference evidence="7" key="1">
    <citation type="submission" date="2022-08" db="EMBL/GenBank/DDBJ databases">
        <title>Genome Sequence of the sulphate-reducing bacterium, Pseudodesulfovibrio portus JCM14722.</title>
        <authorList>
            <person name="Kondo R."/>
            <person name="Kataoka T."/>
        </authorList>
    </citation>
    <scope>NUCLEOTIDE SEQUENCE</scope>
    <source>
        <strain evidence="7">JCM 14722</strain>
    </source>
</reference>
<keyword evidence="2" id="KW-1003">Cell membrane</keyword>
<feature type="transmembrane region" description="Helical" evidence="4">
    <location>
        <begin position="153"/>
        <end position="173"/>
    </location>
</feature>
<comment type="subcellular location">
    <subcellularLocation>
        <location evidence="1">Cell membrane</location>
        <topology evidence="1">Multi-pass membrane protein</topology>
    </subcellularLocation>
</comment>
<dbReference type="InterPro" id="IPR048440">
    <property type="entry name" value="MASE10"/>
</dbReference>
<dbReference type="SUPFAM" id="SSF55073">
    <property type="entry name" value="Nucleotide cyclase"/>
    <property type="match status" value="1"/>
</dbReference>
<dbReference type="CDD" id="cd06225">
    <property type="entry name" value="HAMP"/>
    <property type="match status" value="1"/>
</dbReference>
<keyword evidence="4" id="KW-0812">Transmembrane</keyword>
<dbReference type="Gene3D" id="6.10.340.10">
    <property type="match status" value="1"/>
</dbReference>
<evidence type="ECO:0008006" key="9">
    <source>
        <dbReference type="Google" id="ProtNLM"/>
    </source>
</evidence>
<proteinExistence type="predicted"/>
<dbReference type="InterPro" id="IPR001054">
    <property type="entry name" value="A/G_cyclase"/>
</dbReference>
<evidence type="ECO:0000256" key="3">
    <source>
        <dbReference type="ARBA" id="ARBA00023136"/>
    </source>
</evidence>
<evidence type="ECO:0000259" key="6">
    <source>
        <dbReference type="PROSITE" id="PS50885"/>
    </source>
</evidence>
<feature type="transmembrane region" description="Helical" evidence="4">
    <location>
        <begin position="77"/>
        <end position="100"/>
    </location>
</feature>
<evidence type="ECO:0000313" key="7">
    <source>
        <dbReference type="EMBL" id="BDQ34437.1"/>
    </source>
</evidence>
<dbReference type="EMBL" id="AP026708">
    <property type="protein sequence ID" value="BDQ34437.1"/>
    <property type="molecule type" value="Genomic_DNA"/>
</dbReference>
<feature type="transmembrane region" description="Helical" evidence="4">
    <location>
        <begin position="36"/>
        <end position="56"/>
    </location>
</feature>
<name>A0ABM8ASU7_9BACT</name>
<dbReference type="PROSITE" id="PS50885">
    <property type="entry name" value="HAMP"/>
    <property type="match status" value="1"/>
</dbReference>
<evidence type="ECO:0000256" key="2">
    <source>
        <dbReference type="ARBA" id="ARBA00022475"/>
    </source>
</evidence>
<dbReference type="InterPro" id="IPR003660">
    <property type="entry name" value="HAMP_dom"/>
</dbReference>
<feature type="domain" description="HAMP" evidence="6">
    <location>
        <begin position="229"/>
        <end position="271"/>
    </location>
</feature>
<organism evidence="7 8">
    <name type="scientific">Pseudodesulfovibrio portus</name>
    <dbReference type="NCBI Taxonomy" id="231439"/>
    <lineage>
        <taxon>Bacteria</taxon>
        <taxon>Pseudomonadati</taxon>
        <taxon>Thermodesulfobacteriota</taxon>
        <taxon>Desulfovibrionia</taxon>
        <taxon>Desulfovibrionales</taxon>
        <taxon>Desulfovibrionaceae</taxon>
    </lineage>
</organism>